<dbReference type="InterPro" id="IPR016024">
    <property type="entry name" value="ARM-type_fold"/>
</dbReference>
<dbReference type="OrthoDB" id="10399655at2759"/>
<dbReference type="OMA" id="YAERICA"/>
<organism evidence="1 2">
    <name type="scientific">Saprolegnia diclina (strain VS20)</name>
    <dbReference type="NCBI Taxonomy" id="1156394"/>
    <lineage>
        <taxon>Eukaryota</taxon>
        <taxon>Sar</taxon>
        <taxon>Stramenopiles</taxon>
        <taxon>Oomycota</taxon>
        <taxon>Saprolegniomycetes</taxon>
        <taxon>Saprolegniales</taxon>
        <taxon>Saprolegniaceae</taxon>
        <taxon>Saprolegnia</taxon>
    </lineage>
</organism>
<dbReference type="GeneID" id="19944864"/>
<reference evidence="1 2" key="1">
    <citation type="submission" date="2012-04" db="EMBL/GenBank/DDBJ databases">
        <title>The Genome Sequence of Saprolegnia declina VS20.</title>
        <authorList>
            <consortium name="The Broad Institute Genome Sequencing Platform"/>
            <person name="Russ C."/>
            <person name="Nusbaum C."/>
            <person name="Tyler B."/>
            <person name="van West P."/>
            <person name="Dieguez-Uribeondo J."/>
            <person name="de Bruijn I."/>
            <person name="Tripathy S."/>
            <person name="Jiang R."/>
            <person name="Young S.K."/>
            <person name="Zeng Q."/>
            <person name="Gargeya S."/>
            <person name="Fitzgerald M."/>
            <person name="Haas B."/>
            <person name="Abouelleil A."/>
            <person name="Alvarado L."/>
            <person name="Arachchi H.M."/>
            <person name="Berlin A."/>
            <person name="Chapman S.B."/>
            <person name="Goldberg J."/>
            <person name="Griggs A."/>
            <person name="Gujja S."/>
            <person name="Hansen M."/>
            <person name="Howarth C."/>
            <person name="Imamovic A."/>
            <person name="Larimer J."/>
            <person name="McCowen C."/>
            <person name="Montmayeur A."/>
            <person name="Murphy C."/>
            <person name="Neiman D."/>
            <person name="Pearson M."/>
            <person name="Priest M."/>
            <person name="Roberts A."/>
            <person name="Saif S."/>
            <person name="Shea T."/>
            <person name="Sisk P."/>
            <person name="Sykes S."/>
            <person name="Wortman J."/>
            <person name="Nusbaum C."/>
            <person name="Birren B."/>
        </authorList>
    </citation>
    <scope>NUCLEOTIDE SEQUENCE [LARGE SCALE GENOMIC DNA]</scope>
    <source>
        <strain evidence="1 2">VS20</strain>
    </source>
</reference>
<proteinExistence type="predicted"/>
<dbReference type="EMBL" id="JH767141">
    <property type="protein sequence ID" value="EQC38428.1"/>
    <property type="molecule type" value="Genomic_DNA"/>
</dbReference>
<name>T0S0G5_SAPDV</name>
<evidence type="ECO:0000313" key="1">
    <source>
        <dbReference type="EMBL" id="EQC38428.1"/>
    </source>
</evidence>
<protein>
    <submittedName>
        <fullName evidence="1">Uncharacterized protein</fullName>
    </submittedName>
</protein>
<dbReference type="RefSeq" id="XP_008608020.1">
    <property type="nucleotide sequence ID" value="XM_008609798.1"/>
</dbReference>
<sequence length="211" mass="22936">MLPTSRRPLYCDNRRAAIEDLHETLHSGAAADKVAALQRLRNVAAHDASCVPLLVRASLPHLLKLLWHRDRAKLHGGIASAVEAMSGARAFASAVEPHRSTLASILGALVQVDDSATVVDAVDVIANVIDATESLALLRKHEDEVRVAALRTLWRITYYDVESREAIAAAARQSLQDSNPEVRGYAQRIWELCAPPQESSSVPSTDQQGQP</sequence>
<evidence type="ECO:0000313" key="2">
    <source>
        <dbReference type="Proteomes" id="UP000030762"/>
    </source>
</evidence>
<gene>
    <name evidence="1" type="ORF">SDRG_04137</name>
</gene>
<dbReference type="Gene3D" id="1.25.10.10">
    <property type="entry name" value="Leucine-rich Repeat Variant"/>
    <property type="match status" value="1"/>
</dbReference>
<dbReference type="VEuPathDB" id="FungiDB:SDRG_04137"/>
<dbReference type="SUPFAM" id="SSF48371">
    <property type="entry name" value="ARM repeat"/>
    <property type="match status" value="1"/>
</dbReference>
<dbReference type="Proteomes" id="UP000030762">
    <property type="component" value="Unassembled WGS sequence"/>
</dbReference>
<keyword evidence="2" id="KW-1185">Reference proteome</keyword>
<dbReference type="InParanoid" id="T0S0G5"/>
<dbReference type="InterPro" id="IPR011989">
    <property type="entry name" value="ARM-like"/>
</dbReference>
<accession>T0S0G5</accession>
<dbReference type="AlphaFoldDB" id="T0S0G5"/>